<reference evidence="2 3" key="1">
    <citation type="submission" date="2016-02" db="EMBL/GenBank/DDBJ databases">
        <title>Discovery of a natural microsporidian pathogen with a broad tissue tropism in Caenorhabditis elegans.</title>
        <authorList>
            <person name="Luallen R.J."/>
            <person name="Reinke A.W."/>
            <person name="Tong L."/>
            <person name="Botts M.R."/>
            <person name="Felix M.-A."/>
            <person name="Troemel E.R."/>
        </authorList>
    </citation>
    <scope>NUCLEOTIDE SEQUENCE [LARGE SCALE GENOMIC DNA]</scope>
    <source>
        <strain evidence="2 3">JUm2807</strain>
    </source>
</reference>
<proteinExistence type="predicted"/>
<evidence type="ECO:0000256" key="1">
    <source>
        <dbReference type="SAM" id="MobiDB-lite"/>
    </source>
</evidence>
<feature type="compositionally biased region" description="Polar residues" evidence="1">
    <location>
        <begin position="158"/>
        <end position="172"/>
    </location>
</feature>
<comment type="caution">
    <text evidence="2">The sequence shown here is derived from an EMBL/GenBank/DDBJ whole genome shotgun (WGS) entry which is preliminary data.</text>
</comment>
<protein>
    <recommendedName>
        <fullName evidence="4">RING-type domain-containing protein</fullName>
    </recommendedName>
</protein>
<feature type="region of interest" description="Disordered" evidence="1">
    <location>
        <begin position="158"/>
        <end position="193"/>
    </location>
</feature>
<gene>
    <name evidence="2" type="ORF">NEDG_00193</name>
</gene>
<name>A0A177EIK9_9MICR</name>
<evidence type="ECO:0000313" key="3">
    <source>
        <dbReference type="Proteomes" id="UP000185944"/>
    </source>
</evidence>
<dbReference type="Proteomes" id="UP000185944">
    <property type="component" value="Unassembled WGS sequence"/>
</dbReference>
<accession>A0A177EIK9</accession>
<dbReference type="RefSeq" id="XP_067545319.1">
    <property type="nucleotide sequence ID" value="XM_067687611.1"/>
</dbReference>
<feature type="compositionally biased region" description="Low complexity" evidence="1">
    <location>
        <begin position="175"/>
        <end position="186"/>
    </location>
</feature>
<feature type="region of interest" description="Disordered" evidence="1">
    <location>
        <begin position="1"/>
        <end position="20"/>
    </location>
</feature>
<evidence type="ECO:0008006" key="4">
    <source>
        <dbReference type="Google" id="ProtNLM"/>
    </source>
</evidence>
<dbReference type="AlphaFoldDB" id="A0A177EIK9"/>
<evidence type="ECO:0000313" key="2">
    <source>
        <dbReference type="EMBL" id="OAG31718.1"/>
    </source>
</evidence>
<dbReference type="VEuPathDB" id="MicrosporidiaDB:NEDG_00193"/>
<sequence length="603" mass="68347">MRHSSHLATRKDAHTPPKPRKRLPLRKILVALAAAFLYTAVMGSGENMESFPLTTETMAFFATSGYPLRTYILHGKTTIDKDQWGDTTIHLNKYTVETVPDEIVQGIKFRHLNIRHPSEFRPWLHQPVRRVLEKLLRVLGSVQIDSLAVIGLDMSLSEPTQTSPTQDTNSLANAPKPTSSPTNPKTQDTANKPPRLLKLYSNHIYLKEMNGSSIQWLLARIDASECVLSLTIDRAYKIRNLLFLDVFNPKTLLKLCIWGTANLVSIDCALLKEQKVVDVLGLRGLKKRLYASPETLQAISSKHWAWIHVSPDLWRDIIAERRSQSFDVDYLTIPIDHGYSLDVIYEVGHQMKVSVKKLELRLGPKYYNTRTARSIKGLLLWAGVCFADTEEVEISGLWFLAMPTSTKHQYVYVEPWLPKLKRLHCSPTNGLYLYLYSGKSTLWIVPEAYQEWAWGNLNNQMVRASQEFICPILESTHPGLFLASPNTSPNPTCLVCGQSVNDFNEMGPQTRPKYLGIVCKAGHMACHPCLNKLSLEKHSAKELLHCPECNDEIVDTGINGVIRMSLAGPPIYQLFRLDNEFLTYHEPPINMGHVNVHRNNQPK</sequence>
<keyword evidence="3" id="KW-1185">Reference proteome</keyword>
<dbReference type="EMBL" id="LTDL01000014">
    <property type="protein sequence ID" value="OAG31718.1"/>
    <property type="molecule type" value="Genomic_DNA"/>
</dbReference>
<organism evidence="2 3">
    <name type="scientific">Nematocida displodere</name>
    <dbReference type="NCBI Taxonomy" id="1805483"/>
    <lineage>
        <taxon>Eukaryota</taxon>
        <taxon>Fungi</taxon>
        <taxon>Fungi incertae sedis</taxon>
        <taxon>Microsporidia</taxon>
        <taxon>Nematocida</taxon>
    </lineage>
</organism>
<dbReference type="GeneID" id="93646543"/>